<protein>
    <submittedName>
        <fullName evidence="2">Uncharacterized protein</fullName>
    </submittedName>
</protein>
<evidence type="ECO:0000256" key="1">
    <source>
        <dbReference type="SAM" id="MobiDB-lite"/>
    </source>
</evidence>
<feature type="region of interest" description="Disordered" evidence="1">
    <location>
        <begin position="47"/>
        <end position="72"/>
    </location>
</feature>
<dbReference type="EMBL" id="JAFFGZ010000001">
    <property type="protein sequence ID" value="KAK4647402.1"/>
    <property type="molecule type" value="Genomic_DNA"/>
</dbReference>
<name>A0ABR0FVM8_9PEZI</name>
<accession>A0ABR0FVM8</accession>
<sequence length="72" mass="7705">MPSNTTPLAVPWRFFLARTRLLGPKTTRTPLHPVPCGWASGIVPATGDTSPSRLSPNFVPPMAPKGHRSTTA</sequence>
<reference evidence="2 3" key="1">
    <citation type="journal article" date="2023" name="bioRxiv">
        <title>High-quality genome assemblies of four members of thePodospora anserinaspecies complex.</title>
        <authorList>
            <person name="Ament-Velasquez S.L."/>
            <person name="Vogan A.A."/>
            <person name="Wallerman O."/>
            <person name="Hartmann F."/>
            <person name="Gautier V."/>
            <person name="Silar P."/>
            <person name="Giraud T."/>
            <person name="Johannesson H."/>
        </authorList>
    </citation>
    <scope>NUCLEOTIDE SEQUENCE [LARGE SCALE GENOMIC DNA]</scope>
    <source>
        <strain evidence="2 3">CBS 112042</strain>
    </source>
</reference>
<dbReference type="Proteomes" id="UP001322138">
    <property type="component" value="Unassembled WGS sequence"/>
</dbReference>
<keyword evidence="3" id="KW-1185">Reference proteome</keyword>
<evidence type="ECO:0000313" key="2">
    <source>
        <dbReference type="EMBL" id="KAK4647402.1"/>
    </source>
</evidence>
<gene>
    <name evidence="2" type="ORF">QC761_101191</name>
</gene>
<dbReference type="RefSeq" id="XP_062736378.1">
    <property type="nucleotide sequence ID" value="XM_062873361.1"/>
</dbReference>
<dbReference type="GeneID" id="87892844"/>
<proteinExistence type="predicted"/>
<organism evidence="2 3">
    <name type="scientific">Podospora bellae-mahoneyi</name>
    <dbReference type="NCBI Taxonomy" id="2093777"/>
    <lineage>
        <taxon>Eukaryota</taxon>
        <taxon>Fungi</taxon>
        <taxon>Dikarya</taxon>
        <taxon>Ascomycota</taxon>
        <taxon>Pezizomycotina</taxon>
        <taxon>Sordariomycetes</taxon>
        <taxon>Sordariomycetidae</taxon>
        <taxon>Sordariales</taxon>
        <taxon>Podosporaceae</taxon>
        <taxon>Podospora</taxon>
    </lineage>
</organism>
<evidence type="ECO:0000313" key="3">
    <source>
        <dbReference type="Proteomes" id="UP001322138"/>
    </source>
</evidence>
<comment type="caution">
    <text evidence="2">The sequence shown here is derived from an EMBL/GenBank/DDBJ whole genome shotgun (WGS) entry which is preliminary data.</text>
</comment>